<dbReference type="Proteomes" id="UP000033099">
    <property type="component" value="Chromosome"/>
</dbReference>
<dbReference type="EMBL" id="CP011117">
    <property type="protein sequence ID" value="AKA84782.1"/>
    <property type="molecule type" value="Genomic_DNA"/>
</dbReference>
<organism evidence="1 2">
    <name type="scientific">Pseudomonas synxantha</name>
    <dbReference type="NCBI Taxonomy" id="47883"/>
    <lineage>
        <taxon>Bacteria</taxon>
        <taxon>Pseudomonadati</taxon>
        <taxon>Pseudomonadota</taxon>
        <taxon>Gammaproteobacteria</taxon>
        <taxon>Pseudomonadales</taxon>
        <taxon>Pseudomonadaceae</taxon>
        <taxon>Pseudomonas</taxon>
    </lineage>
</organism>
<dbReference type="KEGG" id="pfb:VO64_4236"/>
<sequence>MKIPRQRYLGLHWQMAAEGRGVTFADLKIWRGNIGKPFANKHFSAVQ</sequence>
<evidence type="ECO:0000313" key="1">
    <source>
        <dbReference type="EMBL" id="AKA84782.1"/>
    </source>
</evidence>
<gene>
    <name evidence="1" type="ORF">VO64_4236</name>
</gene>
<protein>
    <submittedName>
        <fullName evidence="1">Uncharacterized protein</fullName>
    </submittedName>
</protein>
<accession>A0AAU8TR59</accession>
<name>A0AAU8TR59_9PSED</name>
<proteinExistence type="predicted"/>
<evidence type="ECO:0000313" key="2">
    <source>
        <dbReference type="Proteomes" id="UP000033099"/>
    </source>
</evidence>
<dbReference type="RefSeq" id="WP_156382901.1">
    <property type="nucleotide sequence ID" value="NZ_CP011117.2"/>
</dbReference>
<dbReference type="AlphaFoldDB" id="A0AAU8TR59"/>
<reference evidence="1 2" key="1">
    <citation type="journal article" date="2015" name="Genome Announc.">
        <title>Complete Genome Sequence of Biocontrol Strain Pseudomonas fluorescens LBUM223.</title>
        <authorList>
            <person name="Roquigny R."/>
            <person name="Arseneault T."/>
            <person name="Gadkar V.J."/>
            <person name="Novinscak A."/>
            <person name="Joly D.L."/>
            <person name="Filion M."/>
        </authorList>
    </citation>
    <scope>NUCLEOTIDE SEQUENCE [LARGE SCALE GENOMIC DNA]</scope>
    <source>
        <strain evidence="1 2">LBUM223</strain>
    </source>
</reference>